<sequence>MRGASAASKIFFFPFLSLLLFPIFFFLFFSERQTFRNTCPENYPGLHVILCYPVGRRLFFPFLSLVSFSNLPPCSILLCCYNHNKTKNPYGHTYIYIYIFCYACIFLLQAACLIGNSKAAKLYIKKNIHLSRYEVFCWCRPVMVLPAARLLCFRPTRGCGP</sequence>
<protein>
    <submittedName>
        <fullName evidence="2">EC1118_1C17_0276p</fullName>
    </submittedName>
</protein>
<dbReference type="EMBL" id="FN393062">
    <property type="protein sequence ID" value="CAY78164.1"/>
    <property type="molecule type" value="Genomic_DNA"/>
</dbReference>
<feature type="transmembrane region" description="Helical" evidence="1">
    <location>
        <begin position="12"/>
        <end position="30"/>
    </location>
</feature>
<evidence type="ECO:0000313" key="2">
    <source>
        <dbReference type="EMBL" id="CAY78164.1"/>
    </source>
</evidence>
<gene>
    <name evidence="2" type="ORF">EC1118_1C17_0276g</name>
</gene>
<proteinExistence type="predicted"/>
<reference evidence="2 3" key="1">
    <citation type="journal article" date="2009" name="Proc. Natl. Acad. Sci. U.S.A.">
        <title>Eukaryote-to-eukaryote gene transfer events revealed by the genome sequence of the wine yeast Saccharomyces cerevisiae EC1118.</title>
        <authorList>
            <person name="Novo M."/>
            <person name="Bigey F."/>
            <person name="Beyne E."/>
            <person name="Galeote V."/>
            <person name="Gavory F."/>
            <person name="Mallet S."/>
            <person name="Cambot B."/>
            <person name="Legras J.L."/>
            <person name="Wincker P."/>
            <person name="Casaregola S."/>
            <person name="Dequin S."/>
        </authorList>
    </citation>
    <scope>NUCLEOTIDE SEQUENCE [LARGE SCALE GENOMIC DNA]</scope>
    <source>
        <strain evidence="3">Lalvin EC1118 / Prise de mousse</strain>
    </source>
</reference>
<dbReference type="Proteomes" id="UP000000286">
    <property type="component" value="Chromosome III"/>
</dbReference>
<feature type="transmembrane region" description="Helical" evidence="1">
    <location>
        <begin position="95"/>
        <end position="116"/>
    </location>
</feature>
<name>C8Z448_YEAS8</name>
<keyword evidence="1" id="KW-0812">Transmembrane</keyword>
<evidence type="ECO:0000256" key="1">
    <source>
        <dbReference type="SAM" id="Phobius"/>
    </source>
</evidence>
<organism evidence="2 3">
    <name type="scientific">Saccharomyces cerevisiae (strain Lalvin EC1118 / Prise de mousse)</name>
    <name type="common">Baker's yeast</name>
    <dbReference type="NCBI Taxonomy" id="643680"/>
    <lineage>
        <taxon>Eukaryota</taxon>
        <taxon>Fungi</taxon>
        <taxon>Dikarya</taxon>
        <taxon>Ascomycota</taxon>
        <taxon>Saccharomycotina</taxon>
        <taxon>Saccharomycetes</taxon>
        <taxon>Saccharomycetales</taxon>
        <taxon>Saccharomycetaceae</taxon>
        <taxon>Saccharomyces</taxon>
    </lineage>
</organism>
<accession>C8Z448</accession>
<evidence type="ECO:0000313" key="3">
    <source>
        <dbReference type="Proteomes" id="UP000000286"/>
    </source>
</evidence>
<dbReference type="HOGENOM" id="CLU_1645053_0_0_1"/>
<keyword evidence="1" id="KW-1133">Transmembrane helix</keyword>
<dbReference type="AlphaFoldDB" id="C8Z448"/>
<keyword evidence="1" id="KW-0472">Membrane</keyword>